<dbReference type="GO" id="GO:0003677">
    <property type="term" value="F:DNA binding"/>
    <property type="evidence" value="ECO:0007669"/>
    <property type="project" value="UniProtKB-UniRule"/>
</dbReference>
<dbReference type="RefSeq" id="WP_183593195.1">
    <property type="nucleotide sequence ID" value="NZ_JACHWR010000002.1"/>
</dbReference>
<comment type="similarity">
    <text evidence="1">Belongs to the 'phage' integrase family.</text>
</comment>
<dbReference type="Gene3D" id="1.10.150.130">
    <property type="match status" value="1"/>
</dbReference>
<proteinExistence type="inferred from homology"/>
<evidence type="ECO:0000313" key="9">
    <source>
        <dbReference type="Proteomes" id="UP000589626"/>
    </source>
</evidence>
<evidence type="ECO:0000256" key="4">
    <source>
        <dbReference type="ARBA" id="ARBA00023172"/>
    </source>
</evidence>
<evidence type="ECO:0000313" key="8">
    <source>
        <dbReference type="EMBL" id="MBB3043334.1"/>
    </source>
</evidence>
<organism evidence="8 9">
    <name type="scientific">Nocardioides soli</name>
    <dbReference type="NCBI Taxonomy" id="1036020"/>
    <lineage>
        <taxon>Bacteria</taxon>
        <taxon>Bacillati</taxon>
        <taxon>Actinomycetota</taxon>
        <taxon>Actinomycetes</taxon>
        <taxon>Propionibacteriales</taxon>
        <taxon>Nocardioidaceae</taxon>
        <taxon>Nocardioides</taxon>
    </lineage>
</organism>
<dbReference type="PROSITE" id="PS51900">
    <property type="entry name" value="CB"/>
    <property type="match status" value="1"/>
</dbReference>
<evidence type="ECO:0000256" key="1">
    <source>
        <dbReference type="ARBA" id="ARBA00008857"/>
    </source>
</evidence>
<dbReference type="EMBL" id="JACHWR010000002">
    <property type="protein sequence ID" value="MBB3043334.1"/>
    <property type="molecule type" value="Genomic_DNA"/>
</dbReference>
<evidence type="ECO:0000259" key="6">
    <source>
        <dbReference type="PROSITE" id="PS51898"/>
    </source>
</evidence>
<accession>A0A7W4VXV2</accession>
<dbReference type="InterPro" id="IPR050808">
    <property type="entry name" value="Phage_Integrase"/>
</dbReference>
<evidence type="ECO:0000256" key="5">
    <source>
        <dbReference type="PROSITE-ProRule" id="PRU01248"/>
    </source>
</evidence>
<dbReference type="InterPro" id="IPR013762">
    <property type="entry name" value="Integrase-like_cat_sf"/>
</dbReference>
<dbReference type="InterPro" id="IPR044068">
    <property type="entry name" value="CB"/>
</dbReference>
<evidence type="ECO:0000259" key="7">
    <source>
        <dbReference type="PROSITE" id="PS51900"/>
    </source>
</evidence>
<dbReference type="InterPro" id="IPR002104">
    <property type="entry name" value="Integrase_catalytic"/>
</dbReference>
<dbReference type="InterPro" id="IPR010998">
    <property type="entry name" value="Integrase_recombinase_N"/>
</dbReference>
<keyword evidence="9" id="KW-1185">Reference proteome</keyword>
<dbReference type="AlphaFoldDB" id="A0A7W4VXV2"/>
<dbReference type="GO" id="GO:0015074">
    <property type="term" value="P:DNA integration"/>
    <property type="evidence" value="ECO:0007669"/>
    <property type="project" value="UniProtKB-KW"/>
</dbReference>
<dbReference type="Proteomes" id="UP000589626">
    <property type="component" value="Unassembled WGS sequence"/>
</dbReference>
<protein>
    <submittedName>
        <fullName evidence="8">Integrase</fullName>
    </submittedName>
</protein>
<feature type="domain" description="Core-binding (CB)" evidence="7">
    <location>
        <begin position="76"/>
        <end position="157"/>
    </location>
</feature>
<dbReference type="GO" id="GO:0006310">
    <property type="term" value="P:DNA recombination"/>
    <property type="evidence" value="ECO:0007669"/>
    <property type="project" value="UniProtKB-KW"/>
</dbReference>
<gene>
    <name evidence="8" type="ORF">FHU40_003152</name>
</gene>
<keyword evidence="3 5" id="KW-0238">DNA-binding</keyword>
<evidence type="ECO:0000256" key="2">
    <source>
        <dbReference type="ARBA" id="ARBA00022908"/>
    </source>
</evidence>
<dbReference type="CDD" id="cd01189">
    <property type="entry name" value="INT_ICEBs1_C_like"/>
    <property type="match status" value="1"/>
</dbReference>
<dbReference type="PANTHER" id="PTHR30629">
    <property type="entry name" value="PROPHAGE INTEGRASE"/>
    <property type="match status" value="1"/>
</dbReference>
<dbReference type="Gene3D" id="1.10.443.10">
    <property type="entry name" value="Intergrase catalytic core"/>
    <property type="match status" value="1"/>
</dbReference>
<keyword evidence="2" id="KW-0229">DNA integration</keyword>
<sequence>MSGRPPMPPGTWGKISVTRTKTGTYQAEARYALFSGRVAKQRARAHSESAARTALIQKLQALKGSDVGDGELTPQRSIAELAAFWLKEKEVDNNVSANSLRAYRSVVNNQVLPAIGQRRIADCRTSVIDRVIKDRAATGADVTKLRNALHQMFGVAVRHDAIPANPVKEVARISRPRKEITYLDLEQVNQVRALIDTEMKRKRPGPRMSADLRDIVDLMLATGCRIGEAAGFIYPEIDLSSETPTLTVSGTIVTETGKGTFRQPWTKSDAGYRTLFLPPFAVDILMRRMIESPANRNGAVFTTRNGTWRQVSNWERLWNRVVDGTAYDWVTFHTFRKSVATLIDQTVDSKAAQAQLGHANEDITLEHYIHKAKVAPDLTDYLERFRPPITPKT</sequence>
<dbReference type="Pfam" id="PF00589">
    <property type="entry name" value="Phage_integrase"/>
    <property type="match status" value="1"/>
</dbReference>
<name>A0A7W4VXV2_9ACTN</name>
<dbReference type="SUPFAM" id="SSF56349">
    <property type="entry name" value="DNA breaking-rejoining enzymes"/>
    <property type="match status" value="1"/>
</dbReference>
<evidence type="ECO:0000256" key="3">
    <source>
        <dbReference type="ARBA" id="ARBA00023125"/>
    </source>
</evidence>
<dbReference type="InterPro" id="IPR011010">
    <property type="entry name" value="DNA_brk_join_enz"/>
</dbReference>
<comment type="caution">
    <text evidence="8">The sequence shown here is derived from an EMBL/GenBank/DDBJ whole genome shotgun (WGS) entry which is preliminary data.</text>
</comment>
<reference evidence="8 9" key="1">
    <citation type="submission" date="2020-08" db="EMBL/GenBank/DDBJ databases">
        <title>Sequencing the genomes of 1000 actinobacteria strains.</title>
        <authorList>
            <person name="Klenk H.-P."/>
        </authorList>
    </citation>
    <scope>NUCLEOTIDE SEQUENCE [LARGE SCALE GENOMIC DNA]</scope>
    <source>
        <strain evidence="8 9">DSM 105498</strain>
    </source>
</reference>
<dbReference type="PANTHER" id="PTHR30629:SF2">
    <property type="entry name" value="PROPHAGE INTEGRASE INTS-RELATED"/>
    <property type="match status" value="1"/>
</dbReference>
<dbReference type="PROSITE" id="PS51898">
    <property type="entry name" value="TYR_RECOMBINASE"/>
    <property type="match status" value="1"/>
</dbReference>
<feature type="domain" description="Tyr recombinase" evidence="6">
    <location>
        <begin position="178"/>
        <end position="383"/>
    </location>
</feature>
<keyword evidence="4" id="KW-0233">DNA recombination</keyword>